<protein>
    <submittedName>
        <fullName evidence="2">Uncharacterized protein</fullName>
    </submittedName>
</protein>
<proteinExistence type="predicted"/>
<feature type="chain" id="PRO_5008275779" evidence="1">
    <location>
        <begin position="19"/>
        <end position="134"/>
    </location>
</feature>
<dbReference type="EMBL" id="KV442144">
    <property type="protein sequence ID" value="OAQ22750.1"/>
    <property type="molecule type" value="Genomic_DNA"/>
</dbReference>
<reference evidence="2 3" key="1">
    <citation type="submission" date="2016-05" db="EMBL/GenBank/DDBJ databases">
        <title>Genome sequencing reveals origins of a unique bacterial endosymbiosis in the earliest lineages of terrestrial Fungi.</title>
        <authorList>
            <consortium name="DOE Joint Genome Institute"/>
            <person name="Uehling J."/>
            <person name="Gryganskyi A."/>
            <person name="Hameed K."/>
            <person name="Tschaplinski T."/>
            <person name="Misztal P."/>
            <person name="Wu S."/>
            <person name="Desiro A."/>
            <person name="Vande Pol N."/>
            <person name="Du Z.-Y."/>
            <person name="Zienkiewicz A."/>
            <person name="Zienkiewicz K."/>
            <person name="Morin E."/>
            <person name="Tisserant E."/>
            <person name="Splivallo R."/>
            <person name="Hainaut M."/>
            <person name="Henrissat B."/>
            <person name="Ohm R."/>
            <person name="Kuo A."/>
            <person name="Yan J."/>
            <person name="Lipzen A."/>
            <person name="Nolan M."/>
            <person name="Labutti K."/>
            <person name="Barry K."/>
            <person name="Goldstein A."/>
            <person name="Labbe J."/>
            <person name="Schadt C."/>
            <person name="Tuskan G."/>
            <person name="Grigoriev I."/>
            <person name="Martin F."/>
            <person name="Vilgalys R."/>
            <person name="Bonito G."/>
        </authorList>
    </citation>
    <scope>NUCLEOTIDE SEQUENCE [LARGE SCALE GENOMIC DNA]</scope>
    <source>
        <strain evidence="2 3">AG-77</strain>
    </source>
</reference>
<accession>A0A197JCB6</accession>
<evidence type="ECO:0000313" key="3">
    <source>
        <dbReference type="Proteomes" id="UP000078512"/>
    </source>
</evidence>
<name>A0A197JCB6_9FUNG</name>
<dbReference type="OrthoDB" id="10368358at2759"/>
<dbReference type="Proteomes" id="UP000078512">
    <property type="component" value="Unassembled WGS sequence"/>
</dbReference>
<keyword evidence="1" id="KW-0732">Signal</keyword>
<organism evidence="2 3">
    <name type="scientific">Linnemannia elongata AG-77</name>
    <dbReference type="NCBI Taxonomy" id="1314771"/>
    <lineage>
        <taxon>Eukaryota</taxon>
        <taxon>Fungi</taxon>
        <taxon>Fungi incertae sedis</taxon>
        <taxon>Mucoromycota</taxon>
        <taxon>Mortierellomycotina</taxon>
        <taxon>Mortierellomycetes</taxon>
        <taxon>Mortierellales</taxon>
        <taxon>Mortierellaceae</taxon>
        <taxon>Linnemannia</taxon>
    </lineage>
</organism>
<evidence type="ECO:0000313" key="2">
    <source>
        <dbReference type="EMBL" id="OAQ22750.1"/>
    </source>
</evidence>
<evidence type="ECO:0000256" key="1">
    <source>
        <dbReference type="SAM" id="SignalP"/>
    </source>
</evidence>
<gene>
    <name evidence="2" type="ORF">K457DRAFT_131073</name>
</gene>
<keyword evidence="3" id="KW-1185">Reference proteome</keyword>
<dbReference type="AlphaFoldDB" id="A0A197JCB6"/>
<sequence>MKFSALIAALAAATVATALPTGDSALALEKRACRDTTLSWEVFLGPYAGSFRNKFTLEVNSVYKGSFEFVAAPNAAINNCNNSFCVKGRGAYYTDAITLVYKGREYPKSKRDHTGPTPPNGVGGVYEYYDCVQV</sequence>
<feature type="signal peptide" evidence="1">
    <location>
        <begin position="1"/>
        <end position="18"/>
    </location>
</feature>